<dbReference type="KEGG" id="asoc:CB4_02829"/>
<dbReference type="EMBL" id="AP017312">
    <property type="protein sequence ID" value="BAU28654.1"/>
    <property type="molecule type" value="Genomic_DNA"/>
</dbReference>
<evidence type="ECO:0000313" key="2">
    <source>
        <dbReference type="Proteomes" id="UP000217696"/>
    </source>
</evidence>
<keyword evidence="2" id="KW-1185">Reference proteome</keyword>
<evidence type="ECO:0000313" key="1">
    <source>
        <dbReference type="EMBL" id="BAU28654.1"/>
    </source>
</evidence>
<sequence>MQVKNKEAVFRKASYDQANPLWHRVFFCKPKHCAGSGRMEEQESAFT</sequence>
<organism evidence="1 2">
    <name type="scientific">Aneurinibacillus soli</name>
    <dbReference type="NCBI Taxonomy" id="1500254"/>
    <lineage>
        <taxon>Bacteria</taxon>
        <taxon>Bacillati</taxon>
        <taxon>Bacillota</taxon>
        <taxon>Bacilli</taxon>
        <taxon>Bacillales</taxon>
        <taxon>Paenibacillaceae</taxon>
        <taxon>Aneurinibacillus group</taxon>
        <taxon>Aneurinibacillus</taxon>
    </lineage>
</organism>
<dbReference type="Proteomes" id="UP000217696">
    <property type="component" value="Chromosome"/>
</dbReference>
<reference evidence="1 2" key="1">
    <citation type="submission" date="2015-12" db="EMBL/GenBank/DDBJ databases">
        <title>Genome sequence of Aneurinibacillus soli.</title>
        <authorList>
            <person name="Lee J.S."/>
            <person name="Lee K.C."/>
            <person name="Kim K.K."/>
            <person name="Lee B.W."/>
        </authorList>
    </citation>
    <scope>NUCLEOTIDE SEQUENCE [LARGE SCALE GENOMIC DNA]</scope>
    <source>
        <strain evidence="1 2">CB4</strain>
    </source>
</reference>
<name>A0A0U5BKD0_9BACL</name>
<dbReference type="AlphaFoldDB" id="A0A0U5BKD0"/>
<accession>A0A0U5BKD0</accession>
<protein>
    <submittedName>
        <fullName evidence="1">Uncharacterized protein</fullName>
    </submittedName>
</protein>
<proteinExistence type="predicted"/>
<gene>
    <name evidence="1" type="ORF">CB4_02829</name>
</gene>